<dbReference type="EMBL" id="UINC01166467">
    <property type="protein sequence ID" value="SVD68441.1"/>
    <property type="molecule type" value="Genomic_DNA"/>
</dbReference>
<evidence type="ECO:0000313" key="1">
    <source>
        <dbReference type="EMBL" id="SVD68441.1"/>
    </source>
</evidence>
<feature type="non-terminal residue" evidence="1">
    <location>
        <position position="1"/>
    </location>
</feature>
<dbReference type="AlphaFoldDB" id="A0A382XDK0"/>
<proteinExistence type="predicted"/>
<reference evidence="1" key="1">
    <citation type="submission" date="2018-05" db="EMBL/GenBank/DDBJ databases">
        <authorList>
            <person name="Lanie J.A."/>
            <person name="Ng W.-L."/>
            <person name="Kazmierczak K.M."/>
            <person name="Andrzejewski T.M."/>
            <person name="Davidsen T.M."/>
            <person name="Wayne K.J."/>
            <person name="Tettelin H."/>
            <person name="Glass J.I."/>
            <person name="Rusch D."/>
            <person name="Podicherti R."/>
            <person name="Tsui H.-C.T."/>
            <person name="Winkler M.E."/>
        </authorList>
    </citation>
    <scope>NUCLEOTIDE SEQUENCE</scope>
</reference>
<accession>A0A382XDK0</accession>
<gene>
    <name evidence="1" type="ORF">METZ01_LOCUS421295</name>
</gene>
<organism evidence="1">
    <name type="scientific">marine metagenome</name>
    <dbReference type="NCBI Taxonomy" id="408172"/>
    <lineage>
        <taxon>unclassified sequences</taxon>
        <taxon>metagenomes</taxon>
        <taxon>ecological metagenomes</taxon>
    </lineage>
</organism>
<sequence>ILIPAGGAATDASVEVDNFVNICCDQGIDVYPGLDSGLPDLFVGPENQETKRNMRMRAITSRYHKAGAKGIYIFNWHANRDSRRELLSQIGSIEALRNTNKIYAATHRFIQTEGAWRGAYRIDRIYGEVPVLLRKTITNTGPIITLDIADEFVLDSSTELELRLRLSEWVQGDIVDVWWDGDKLQDAEVQYCNLHQSDKISDVSSAVWLCFVMQPIGIEVGKHKVKVVLLERHPQLAGDITLTDVELAINHKGIRKQTHENYRD</sequence>
<name>A0A382XDK0_9ZZZZ</name>
<protein>
    <submittedName>
        <fullName evidence="1">Uncharacterized protein</fullName>
    </submittedName>
</protein>